<dbReference type="RefSeq" id="WP_369330319.1">
    <property type="nucleotide sequence ID" value="NZ_JAULBC010000005.1"/>
</dbReference>
<evidence type="ECO:0000256" key="1">
    <source>
        <dbReference type="SAM" id="MobiDB-lite"/>
    </source>
</evidence>
<feature type="compositionally biased region" description="Pro residues" evidence="1">
    <location>
        <begin position="194"/>
        <end position="208"/>
    </location>
</feature>
<proteinExistence type="predicted"/>
<dbReference type="Proteomes" id="UP001560573">
    <property type="component" value="Unassembled WGS sequence"/>
</dbReference>
<feature type="region of interest" description="Disordered" evidence="1">
    <location>
        <begin position="184"/>
        <end position="208"/>
    </location>
</feature>
<dbReference type="Gene3D" id="2.60.450.10">
    <property type="entry name" value="Lipopolysaccharide (LPS) transport protein A like domain"/>
    <property type="match status" value="1"/>
</dbReference>
<reference evidence="2 3" key="1">
    <citation type="submission" date="2023-07" db="EMBL/GenBank/DDBJ databases">
        <authorList>
            <person name="Lian W.-H."/>
        </authorList>
    </citation>
    <scope>NUCLEOTIDE SEQUENCE [LARGE SCALE GENOMIC DNA]</scope>
    <source>
        <strain evidence="2 3">SYSU DXS3180</strain>
    </source>
</reference>
<comment type="caution">
    <text evidence="2">The sequence shown here is derived from an EMBL/GenBank/DDBJ whole genome shotgun (WGS) entry which is preliminary data.</text>
</comment>
<accession>A0ABV3ZKE8</accession>
<dbReference type="InterPro" id="IPR010664">
    <property type="entry name" value="LipoPS_assembly_LptC-rel"/>
</dbReference>
<protein>
    <submittedName>
        <fullName evidence="2">LPS export ABC transporter periplasmic protein LptC</fullName>
    </submittedName>
</protein>
<dbReference type="PROSITE" id="PS51257">
    <property type="entry name" value="PROKAR_LIPOPROTEIN"/>
    <property type="match status" value="1"/>
</dbReference>
<evidence type="ECO:0000313" key="3">
    <source>
        <dbReference type="Proteomes" id="UP001560573"/>
    </source>
</evidence>
<organism evidence="2 3">
    <name type="scientific">Danxiaibacter flavus</name>
    <dbReference type="NCBI Taxonomy" id="3049108"/>
    <lineage>
        <taxon>Bacteria</taxon>
        <taxon>Pseudomonadati</taxon>
        <taxon>Bacteroidota</taxon>
        <taxon>Chitinophagia</taxon>
        <taxon>Chitinophagales</taxon>
        <taxon>Chitinophagaceae</taxon>
        <taxon>Danxiaibacter</taxon>
    </lineage>
</organism>
<evidence type="ECO:0000313" key="2">
    <source>
        <dbReference type="EMBL" id="MEX6688909.1"/>
    </source>
</evidence>
<sequence length="208" mass="23558">MIQRFLRINKKWAILLPALLLFSCENKIEEVQDLGKKRTGVEEGVQIESYMSEGGVMKARLTAPEMLRTQNDTPRTIFPKSLQVIFYNDSLKMESHLFAKYGHYLQNDNKVFLRDSVVVFNVKGDTLFCDELWWDQNKQIFYSDKPVNVHKKSGENLRGAALTAKQDFSKYSFTNATGNLLVGDSLLPSNNDSTPPPPAQTPAPSPVQ</sequence>
<dbReference type="NCBIfam" id="TIGR04409">
    <property type="entry name" value="LptC_YrbK"/>
    <property type="match status" value="1"/>
</dbReference>
<keyword evidence="3" id="KW-1185">Reference proteome</keyword>
<dbReference type="EMBL" id="JAULBC010000005">
    <property type="protein sequence ID" value="MEX6688909.1"/>
    <property type="molecule type" value="Genomic_DNA"/>
</dbReference>
<gene>
    <name evidence="2" type="primary">lptC</name>
    <name evidence="2" type="ORF">QTN47_15480</name>
</gene>
<dbReference type="Pfam" id="PF06835">
    <property type="entry name" value="LptC"/>
    <property type="match status" value="1"/>
</dbReference>
<name>A0ABV3ZKE8_9BACT</name>
<dbReference type="InterPro" id="IPR026265">
    <property type="entry name" value="LptC"/>
</dbReference>